<organism evidence="4 5">
    <name type="scientific">Klenkia soli</name>
    <dbReference type="NCBI Taxonomy" id="1052260"/>
    <lineage>
        <taxon>Bacteria</taxon>
        <taxon>Bacillati</taxon>
        <taxon>Actinomycetota</taxon>
        <taxon>Actinomycetes</taxon>
        <taxon>Geodermatophilales</taxon>
        <taxon>Geodermatophilaceae</taxon>
        <taxon>Klenkia</taxon>
    </lineage>
</organism>
<dbReference type="EMBL" id="FNIR01000009">
    <property type="protein sequence ID" value="SDO97812.1"/>
    <property type="molecule type" value="Genomic_DNA"/>
</dbReference>
<dbReference type="InterPro" id="IPR003719">
    <property type="entry name" value="Phenazine_PhzF-like"/>
</dbReference>
<dbReference type="AlphaFoldDB" id="A0A1H0NYF7"/>
<dbReference type="STRING" id="1052260.SAMN05660199_02911"/>
<keyword evidence="2" id="KW-0413">Isomerase</keyword>
<dbReference type="PANTHER" id="PTHR13774:SF39">
    <property type="entry name" value="BIOSYNTHESIS PROTEIN, PUTATIVE-RELATED"/>
    <property type="match status" value="1"/>
</dbReference>
<evidence type="ECO:0000313" key="4">
    <source>
        <dbReference type="EMBL" id="SDO97812.1"/>
    </source>
</evidence>
<dbReference type="PANTHER" id="PTHR13774">
    <property type="entry name" value="PHENAZINE BIOSYNTHESIS PROTEIN"/>
    <property type="match status" value="1"/>
</dbReference>
<evidence type="ECO:0000256" key="3">
    <source>
        <dbReference type="PIRSR" id="PIRSR016184-1"/>
    </source>
</evidence>
<dbReference type="NCBIfam" id="TIGR00654">
    <property type="entry name" value="PhzF_family"/>
    <property type="match status" value="1"/>
</dbReference>
<keyword evidence="5" id="KW-1185">Reference proteome</keyword>
<accession>A0A1H0NYF7</accession>
<dbReference type="SUPFAM" id="SSF54506">
    <property type="entry name" value="Diaminopimelate epimerase-like"/>
    <property type="match status" value="1"/>
</dbReference>
<evidence type="ECO:0000256" key="2">
    <source>
        <dbReference type="ARBA" id="ARBA00023235"/>
    </source>
</evidence>
<feature type="active site" evidence="3">
    <location>
        <position position="45"/>
    </location>
</feature>
<reference evidence="5" key="1">
    <citation type="submission" date="2016-10" db="EMBL/GenBank/DDBJ databases">
        <authorList>
            <person name="Varghese N."/>
            <person name="Submissions S."/>
        </authorList>
    </citation>
    <scope>NUCLEOTIDE SEQUENCE [LARGE SCALE GENOMIC DNA]</scope>
    <source>
        <strain evidence="5">DSM 45843</strain>
    </source>
</reference>
<dbReference type="Gene3D" id="3.10.310.10">
    <property type="entry name" value="Diaminopimelate Epimerase, Chain A, domain 1"/>
    <property type="match status" value="2"/>
</dbReference>
<evidence type="ECO:0000313" key="5">
    <source>
        <dbReference type="Proteomes" id="UP000199088"/>
    </source>
</evidence>
<dbReference type="RefSeq" id="WP_242654097.1">
    <property type="nucleotide sequence ID" value="NZ_FNIR01000009.1"/>
</dbReference>
<name>A0A1H0NYF7_9ACTN</name>
<dbReference type="GO" id="GO:0005737">
    <property type="term" value="C:cytoplasm"/>
    <property type="evidence" value="ECO:0007669"/>
    <property type="project" value="TreeGrafter"/>
</dbReference>
<comment type="similarity">
    <text evidence="1">Belongs to the PhzF family.</text>
</comment>
<dbReference type="GO" id="GO:0016853">
    <property type="term" value="F:isomerase activity"/>
    <property type="evidence" value="ECO:0007669"/>
    <property type="project" value="UniProtKB-KW"/>
</dbReference>
<protein>
    <submittedName>
        <fullName evidence="4">Phenazine biosynthesis protein PhzF family</fullName>
    </submittedName>
</protein>
<dbReference type="PIRSF" id="PIRSF016184">
    <property type="entry name" value="PhzC_PhzF"/>
    <property type="match status" value="1"/>
</dbReference>
<dbReference type="Proteomes" id="UP000199088">
    <property type="component" value="Unassembled WGS sequence"/>
</dbReference>
<sequence>MTEVLRMTAFPDGDEGGNPAGVVLDARGLDDAAMLALAAEVGFSETAFVVDPAAVGDPRHLVVRYFSPHAEVPFCGHATIATAVAVAGRAGAGPLRFDTPAGTVHIGTTEQDGAVVAAFTSVPPAVRELDAPVRDELLGLLGLTPADVAEGRPVLEAFAGNWHPVVVVADRARFHGFGFDPAAVRALMDAQGWTGTVTVVHERGDGVVEARNLFPVGAITEDPATGSAAASLGAYLRHLGAVAPPARFTVHQGRHVGRPSVLLVDVPAEGGITVSGTATVLGAGS</sequence>
<dbReference type="Pfam" id="PF02567">
    <property type="entry name" value="PhzC-PhzF"/>
    <property type="match status" value="1"/>
</dbReference>
<proteinExistence type="inferred from homology"/>
<evidence type="ECO:0000256" key="1">
    <source>
        <dbReference type="ARBA" id="ARBA00008270"/>
    </source>
</evidence>
<gene>
    <name evidence="4" type="ORF">SAMN05660199_02911</name>
</gene>